<dbReference type="SMART" id="SM00717">
    <property type="entry name" value="SANT"/>
    <property type="match status" value="1"/>
</dbReference>
<dbReference type="InterPro" id="IPR017930">
    <property type="entry name" value="Myb_dom"/>
</dbReference>
<keyword evidence="5" id="KW-1185">Reference proteome</keyword>
<name>V6LCT5_9EUKA</name>
<organism evidence="3">
    <name type="scientific">Spironucleus salmonicida</name>
    <dbReference type="NCBI Taxonomy" id="348837"/>
    <lineage>
        <taxon>Eukaryota</taxon>
        <taxon>Metamonada</taxon>
        <taxon>Diplomonadida</taxon>
        <taxon>Hexamitidae</taxon>
        <taxon>Hexamitinae</taxon>
        <taxon>Spironucleus</taxon>
    </lineage>
</organism>
<feature type="domain" description="Myb-like" evidence="1">
    <location>
        <begin position="1"/>
        <end position="49"/>
    </location>
</feature>
<dbReference type="VEuPathDB" id="GiardiaDB:SS50377_22783"/>
<dbReference type="InterPro" id="IPR001005">
    <property type="entry name" value="SANT/Myb"/>
</dbReference>
<dbReference type="EMBL" id="AUWU02000003">
    <property type="protein sequence ID" value="KAH0575157.1"/>
    <property type="molecule type" value="Genomic_DNA"/>
</dbReference>
<feature type="domain" description="HTH myb-type" evidence="2">
    <location>
        <begin position="1"/>
        <end position="53"/>
    </location>
</feature>
<dbReference type="PROSITE" id="PS51294">
    <property type="entry name" value="HTH_MYB"/>
    <property type="match status" value="1"/>
</dbReference>
<dbReference type="AlphaFoldDB" id="V6LCT5"/>
<dbReference type="CDD" id="cd00167">
    <property type="entry name" value="SANT"/>
    <property type="match status" value="1"/>
</dbReference>
<reference evidence="4" key="2">
    <citation type="submission" date="2020-12" db="EMBL/GenBank/DDBJ databases">
        <title>New Spironucleus salmonicida genome in near-complete chromosomes.</title>
        <authorList>
            <person name="Xu F."/>
            <person name="Kurt Z."/>
            <person name="Jimenez-Gonzalez A."/>
            <person name="Astvaldsson A."/>
            <person name="Andersson J.O."/>
            <person name="Svard S.G."/>
        </authorList>
    </citation>
    <scope>NUCLEOTIDE SEQUENCE</scope>
    <source>
        <strain evidence="4">ATCC 50377</strain>
    </source>
</reference>
<evidence type="ECO:0000313" key="4">
    <source>
        <dbReference type="EMBL" id="KAH0575157.1"/>
    </source>
</evidence>
<keyword evidence="3" id="KW-0238">DNA-binding</keyword>
<accession>V6LCT5</accession>
<protein>
    <submittedName>
        <fullName evidence="3">Myb-like DNA-binding domain-containing protein</fullName>
    </submittedName>
</protein>
<evidence type="ECO:0000259" key="1">
    <source>
        <dbReference type="PROSITE" id="PS50090"/>
    </source>
</evidence>
<dbReference type="Proteomes" id="UP000018208">
    <property type="component" value="Unassembled WGS sequence"/>
</dbReference>
<evidence type="ECO:0000313" key="3">
    <source>
        <dbReference type="EMBL" id="EST42295.1"/>
    </source>
</evidence>
<proteinExistence type="predicted"/>
<evidence type="ECO:0000259" key="2">
    <source>
        <dbReference type="PROSITE" id="PS51294"/>
    </source>
</evidence>
<dbReference type="Gene3D" id="1.10.10.60">
    <property type="entry name" value="Homeodomain-like"/>
    <property type="match status" value="1"/>
</dbReference>
<dbReference type="SUPFAM" id="SSF46689">
    <property type="entry name" value="Homeodomain-like"/>
    <property type="match status" value="1"/>
</dbReference>
<reference evidence="3 4" key="1">
    <citation type="journal article" date="2014" name="PLoS Genet.">
        <title>The Genome of Spironucleus salmonicida Highlights a Fish Pathogen Adapted to Fluctuating Environments.</title>
        <authorList>
            <person name="Xu F."/>
            <person name="Jerlstrom-Hultqvist J."/>
            <person name="Einarsson E."/>
            <person name="Astvaldsson A."/>
            <person name="Svard S.G."/>
            <person name="Andersson J.O."/>
        </authorList>
    </citation>
    <scope>NUCLEOTIDE SEQUENCE</scope>
    <source>
        <strain evidence="4">ATCC 50377</strain>
    </source>
</reference>
<dbReference type="GO" id="GO:0003677">
    <property type="term" value="F:DNA binding"/>
    <property type="evidence" value="ECO:0007669"/>
    <property type="project" value="UniProtKB-KW"/>
</dbReference>
<dbReference type="EMBL" id="KI546165">
    <property type="protein sequence ID" value="EST42295.1"/>
    <property type="molecule type" value="Genomic_DNA"/>
</dbReference>
<evidence type="ECO:0000313" key="5">
    <source>
        <dbReference type="Proteomes" id="UP000018208"/>
    </source>
</evidence>
<dbReference type="InterPro" id="IPR009057">
    <property type="entry name" value="Homeodomain-like_sf"/>
</dbReference>
<gene>
    <name evidence="3" type="ORF">SS50377_18164</name>
    <name evidence="4" type="ORF">SS50377_22783</name>
</gene>
<dbReference type="Pfam" id="PF00249">
    <property type="entry name" value="Myb_DNA-binding"/>
    <property type="match status" value="1"/>
</dbReference>
<sequence length="85" mass="10206">MTAHQWTYVEEERLISQVHIYGQDWRKIQENAFPRLTVLKLKNKWYKLRKQDVVDISISPCKTPSLDNFEECDLNMVLRQLLSLI</sequence>
<dbReference type="PROSITE" id="PS50090">
    <property type="entry name" value="MYB_LIKE"/>
    <property type="match status" value="1"/>
</dbReference>